<gene>
    <name evidence="3" type="ORF">J2S77_001932</name>
</gene>
<dbReference type="PANTHER" id="PTHR46018:SF4">
    <property type="entry name" value="METALLO-HYDROLASE YHFI-RELATED"/>
    <property type="match status" value="1"/>
</dbReference>
<keyword evidence="4" id="KW-1185">Reference proteome</keyword>
<dbReference type="InterPro" id="IPR001279">
    <property type="entry name" value="Metallo-B-lactamas"/>
</dbReference>
<dbReference type="Gene3D" id="3.60.15.10">
    <property type="entry name" value="Ribonuclease Z/Hydroxyacylglutathione hydrolase-like"/>
    <property type="match status" value="1"/>
</dbReference>
<protein>
    <submittedName>
        <fullName evidence="3">Ribonuclease BN (tRNA processing enzyme)</fullName>
    </submittedName>
</protein>
<dbReference type="SUPFAM" id="SSF56281">
    <property type="entry name" value="Metallo-hydrolase/oxidoreductase"/>
    <property type="match status" value="1"/>
</dbReference>
<evidence type="ECO:0000313" key="3">
    <source>
        <dbReference type="EMBL" id="MDQ0159945.1"/>
    </source>
</evidence>
<sequence>MKWTTIGAWGVYPKAESATSCYLVEKDGFSVVIDMGSGALSRLQQYITVNEIDAIVISHFHHDHVADIGPFQYACLVNEQLGTLNGPVPIYAAADGDTDFDMLDHVATAGRGYDPNKPLHLGPFTFKFMKTKHPKTCYAMRVTDDETTVVYTADTAFFPELTGFTKDVDLLIAESSFYDGMDGSGPGHMTSTECGRIAEDAGVGKLWLTHLPHFGHLADLVSEAKTVYNGEVELAREGLCFNLRR</sequence>
<reference evidence="3 4" key="1">
    <citation type="submission" date="2023-07" db="EMBL/GenBank/DDBJ databases">
        <title>Genomic Encyclopedia of Type Strains, Phase IV (KMG-IV): sequencing the most valuable type-strain genomes for metagenomic binning, comparative biology and taxonomic classification.</title>
        <authorList>
            <person name="Goeker M."/>
        </authorList>
    </citation>
    <scope>NUCLEOTIDE SEQUENCE [LARGE SCALE GENOMIC DNA]</scope>
    <source>
        <strain evidence="3 4">DSM 16460</strain>
    </source>
</reference>
<feature type="domain" description="Metallo-beta-lactamase" evidence="2">
    <location>
        <begin position="18"/>
        <end position="188"/>
    </location>
</feature>
<proteinExistence type="predicted"/>
<dbReference type="InterPro" id="IPR036866">
    <property type="entry name" value="RibonucZ/Hydroxyglut_hydro"/>
</dbReference>
<dbReference type="EMBL" id="JAUSTQ010000007">
    <property type="protein sequence ID" value="MDQ0159945.1"/>
    <property type="molecule type" value="Genomic_DNA"/>
</dbReference>
<accession>A0ABT9VGK9</accession>
<dbReference type="Pfam" id="PF12706">
    <property type="entry name" value="Lactamase_B_2"/>
    <property type="match status" value="1"/>
</dbReference>
<keyword evidence="1" id="KW-0862">Zinc</keyword>
<evidence type="ECO:0000256" key="1">
    <source>
        <dbReference type="ARBA" id="ARBA00022833"/>
    </source>
</evidence>
<dbReference type="Proteomes" id="UP001224359">
    <property type="component" value="Unassembled WGS sequence"/>
</dbReference>
<comment type="caution">
    <text evidence="3">The sequence shown here is derived from an EMBL/GenBank/DDBJ whole genome shotgun (WGS) entry which is preliminary data.</text>
</comment>
<dbReference type="RefSeq" id="WP_306976810.1">
    <property type="nucleotide sequence ID" value="NZ_JAUSTQ010000007.1"/>
</dbReference>
<dbReference type="PANTHER" id="PTHR46018">
    <property type="entry name" value="ZINC PHOSPHODIESTERASE ELAC PROTEIN 1"/>
    <property type="match status" value="1"/>
</dbReference>
<evidence type="ECO:0000313" key="4">
    <source>
        <dbReference type="Proteomes" id="UP001224359"/>
    </source>
</evidence>
<organism evidence="3 4">
    <name type="scientific">Alkalibacillus salilacus</name>
    <dbReference type="NCBI Taxonomy" id="284582"/>
    <lineage>
        <taxon>Bacteria</taxon>
        <taxon>Bacillati</taxon>
        <taxon>Bacillota</taxon>
        <taxon>Bacilli</taxon>
        <taxon>Bacillales</taxon>
        <taxon>Bacillaceae</taxon>
        <taxon>Alkalibacillus</taxon>
    </lineage>
</organism>
<name>A0ABT9VGK9_9BACI</name>
<evidence type="ECO:0000259" key="2">
    <source>
        <dbReference type="SMART" id="SM00849"/>
    </source>
</evidence>
<dbReference type="SMART" id="SM00849">
    <property type="entry name" value="Lactamase_B"/>
    <property type="match status" value="1"/>
</dbReference>
<dbReference type="CDD" id="cd07716">
    <property type="entry name" value="RNaseZ_short-form-like_MBL-fold"/>
    <property type="match status" value="1"/>
</dbReference>